<dbReference type="PATRIC" id="fig|1123269.5.peg.5439"/>
<keyword evidence="1" id="KW-1133">Transmembrane helix</keyword>
<dbReference type="KEGG" id="ssan:NX02_27720"/>
<gene>
    <name evidence="2" type="ORF">NX02_27720</name>
</gene>
<feature type="transmembrane region" description="Helical" evidence="1">
    <location>
        <begin position="30"/>
        <end position="48"/>
    </location>
</feature>
<dbReference type="HOGENOM" id="CLU_137402_0_0_5"/>
<keyword evidence="3" id="KW-1185">Reference proteome</keyword>
<keyword evidence="1" id="KW-0472">Membrane</keyword>
<evidence type="ECO:0000256" key="1">
    <source>
        <dbReference type="SAM" id="Phobius"/>
    </source>
</evidence>
<accession>W0AKP6</accession>
<evidence type="ECO:0000313" key="3">
    <source>
        <dbReference type="Proteomes" id="UP000018851"/>
    </source>
</evidence>
<organism evidence="2 3">
    <name type="scientific">Sphingomonas sanxanigenens DSM 19645 = NX02</name>
    <dbReference type="NCBI Taxonomy" id="1123269"/>
    <lineage>
        <taxon>Bacteria</taxon>
        <taxon>Pseudomonadati</taxon>
        <taxon>Pseudomonadota</taxon>
        <taxon>Alphaproteobacteria</taxon>
        <taxon>Sphingomonadales</taxon>
        <taxon>Sphingomonadaceae</taxon>
        <taxon>Sphingomonas</taxon>
    </lineage>
</organism>
<dbReference type="Proteomes" id="UP000018851">
    <property type="component" value="Chromosome"/>
</dbReference>
<keyword evidence="1" id="KW-0812">Transmembrane</keyword>
<evidence type="ECO:0000313" key="2">
    <source>
        <dbReference type="EMBL" id="AHE57127.1"/>
    </source>
</evidence>
<reference evidence="2 3" key="1">
    <citation type="submission" date="2013-07" db="EMBL/GenBank/DDBJ databases">
        <title>Completed genome of Sphingomonas sanxanigenens NX02.</title>
        <authorList>
            <person name="Ma T."/>
            <person name="Huang H."/>
            <person name="Wu M."/>
            <person name="Li X."/>
            <person name="Li G."/>
        </authorList>
    </citation>
    <scope>NUCLEOTIDE SEQUENCE [LARGE SCALE GENOMIC DNA]</scope>
    <source>
        <strain evidence="2 3">NX02</strain>
    </source>
</reference>
<evidence type="ECO:0008006" key="4">
    <source>
        <dbReference type="Google" id="ProtNLM"/>
    </source>
</evidence>
<feature type="transmembrane region" description="Helical" evidence="1">
    <location>
        <begin position="121"/>
        <end position="141"/>
    </location>
</feature>
<protein>
    <recommendedName>
        <fullName evidence="4">Transmembrane protein</fullName>
    </recommendedName>
</protein>
<dbReference type="AlphaFoldDB" id="W0AKP6"/>
<dbReference type="RefSeq" id="WP_025295223.1">
    <property type="nucleotide sequence ID" value="NZ_CP006644.1"/>
</dbReference>
<dbReference type="EMBL" id="CP006644">
    <property type="protein sequence ID" value="AHE57127.1"/>
    <property type="molecule type" value="Genomic_DNA"/>
</dbReference>
<dbReference type="OrthoDB" id="7585343at2"/>
<sequence length="164" mass="17042">MTTDHDIAAAEALCGLTDAQLSLPARIGHGLLLLAALGMTSAIASLWLTEPALPAHTRLAFGAMVPIGAAWVVYAGWVLARRHVLFARHRIVAGRMALLFALIFTGGALAIGLVAGRPAGLVAAVPGVGMIAAAILLLVSAHRRVAALTHRLAMLEARDPSVRR</sequence>
<dbReference type="STRING" id="1123269.NX02_27720"/>
<dbReference type="eggNOG" id="ENOG5033CYP">
    <property type="taxonomic scope" value="Bacteria"/>
</dbReference>
<proteinExistence type="predicted"/>
<feature type="transmembrane region" description="Helical" evidence="1">
    <location>
        <begin position="92"/>
        <end position="115"/>
    </location>
</feature>
<name>W0AKP6_9SPHN</name>
<feature type="transmembrane region" description="Helical" evidence="1">
    <location>
        <begin position="60"/>
        <end position="80"/>
    </location>
</feature>